<name>A0A2P2MNN3_RHIMU</name>
<dbReference type="AlphaFoldDB" id="A0A2P2MNN3"/>
<protein>
    <submittedName>
        <fullName evidence="1">Uncharacterized protein</fullName>
    </submittedName>
</protein>
<sequence>MERKRQLGFLNLHLPLFDLRPLYNSFFFFSLSTK</sequence>
<dbReference type="EMBL" id="GGEC01051355">
    <property type="protein sequence ID" value="MBX31839.1"/>
    <property type="molecule type" value="Transcribed_RNA"/>
</dbReference>
<proteinExistence type="predicted"/>
<accession>A0A2P2MNN3</accession>
<evidence type="ECO:0000313" key="1">
    <source>
        <dbReference type="EMBL" id="MBX31839.1"/>
    </source>
</evidence>
<organism evidence="1">
    <name type="scientific">Rhizophora mucronata</name>
    <name type="common">Asiatic mangrove</name>
    <dbReference type="NCBI Taxonomy" id="61149"/>
    <lineage>
        <taxon>Eukaryota</taxon>
        <taxon>Viridiplantae</taxon>
        <taxon>Streptophyta</taxon>
        <taxon>Embryophyta</taxon>
        <taxon>Tracheophyta</taxon>
        <taxon>Spermatophyta</taxon>
        <taxon>Magnoliopsida</taxon>
        <taxon>eudicotyledons</taxon>
        <taxon>Gunneridae</taxon>
        <taxon>Pentapetalae</taxon>
        <taxon>rosids</taxon>
        <taxon>fabids</taxon>
        <taxon>Malpighiales</taxon>
        <taxon>Rhizophoraceae</taxon>
        <taxon>Rhizophora</taxon>
    </lineage>
</organism>
<reference evidence="1" key="1">
    <citation type="submission" date="2018-02" db="EMBL/GenBank/DDBJ databases">
        <title>Rhizophora mucronata_Transcriptome.</title>
        <authorList>
            <person name="Meera S.P."/>
            <person name="Sreeshan A."/>
            <person name="Augustine A."/>
        </authorList>
    </citation>
    <scope>NUCLEOTIDE SEQUENCE</scope>
    <source>
        <tissue evidence="1">Leaf</tissue>
    </source>
</reference>